<evidence type="ECO:0000259" key="3">
    <source>
        <dbReference type="PROSITE" id="PS51746"/>
    </source>
</evidence>
<sequence>MLQLVLILFNMEITLKCSKCKSTIPVLSLNDHHNHHSALQVLKFKNVSRGPVTTEILLKRRRLIIKKLVSRFKEKPNDPDLLRRIDKVNESFDIVRSDLLRGKSVCHCLTPLMIRSTTKEGGLRADDEELINDIKSNAVTALSTSGLPNCVTAIGACEAMNIEAKSVMEDRTMVFCGYSQKGSDDPTGKSSCFIGLYDGYCGSAAVSHSHQHFHEILREELNDRPQNHTTVDLSDPEQPSDNVRILERLNSGTGTEYTEDETQKLNRRNMKQHEDTLRAFQRAYRRMDAYLAYGIDEKSWVRWSGCSAVTCVICDEPKSHTEDGSGDAKPRGGDQESSIQGSYFGRAYFANAGDVEAYLCHKNKPFALTKRHTPHDEQECQRVEAAGGKILRSGRSLTVNSVLATSRGLGNHGDPVLRKCVINEPYTATARISEGSQFIVMATSSVWNALGVEEIFHLIKNTSLDSIGSRFPLPMTMLYKHKRQDSRDAESGEEDTGGEESVLQDPKMLASIVETDEEMCDEIEEVVIVSGHDDDDQSSMTSAGVRENSPVGSEAGDTQGTSVDTIDQAHQKERKVMLTKGKLAQAMSERIVRSALTAGATENLSAIVVLLKGFDA</sequence>
<dbReference type="SUPFAM" id="SSF81606">
    <property type="entry name" value="PP2C-like"/>
    <property type="match status" value="1"/>
</dbReference>
<protein>
    <submittedName>
        <fullName evidence="4">Protein phosphatase 2C-like domain-containing protein 1</fullName>
    </submittedName>
</protein>
<evidence type="ECO:0000256" key="2">
    <source>
        <dbReference type="SAM" id="MobiDB-lite"/>
    </source>
</evidence>
<dbReference type="EMBL" id="LR789189">
    <property type="protein sequence ID" value="CAB3265051.1"/>
    <property type="molecule type" value="mRNA"/>
</dbReference>
<accession>A0A6F9DPD5</accession>
<reference evidence="4" key="1">
    <citation type="submission" date="2020-04" db="EMBL/GenBank/DDBJ databases">
        <authorList>
            <person name="Neveu A P."/>
        </authorList>
    </citation>
    <scope>NUCLEOTIDE SEQUENCE</scope>
    <source>
        <tissue evidence="4">Whole embryo</tissue>
    </source>
</reference>
<dbReference type="InterPro" id="IPR001932">
    <property type="entry name" value="PPM-type_phosphatase-like_dom"/>
</dbReference>
<name>A0A6F9DPD5_9ASCI</name>
<dbReference type="PROSITE" id="PS51746">
    <property type="entry name" value="PPM_2"/>
    <property type="match status" value="1"/>
</dbReference>
<dbReference type="GO" id="GO:0004722">
    <property type="term" value="F:protein serine/threonine phosphatase activity"/>
    <property type="evidence" value="ECO:0007669"/>
    <property type="project" value="InterPro"/>
</dbReference>
<proteinExistence type="evidence at transcript level"/>
<dbReference type="InterPro" id="IPR015655">
    <property type="entry name" value="PP2C"/>
</dbReference>
<dbReference type="PANTHER" id="PTHR13832">
    <property type="entry name" value="PROTEIN PHOSPHATASE 2C"/>
    <property type="match status" value="1"/>
</dbReference>
<dbReference type="Pfam" id="PF00481">
    <property type="entry name" value="PP2C"/>
    <property type="match status" value="1"/>
</dbReference>
<feature type="region of interest" description="Disordered" evidence="2">
    <location>
        <begin position="482"/>
        <end position="504"/>
    </location>
</feature>
<organism evidence="4">
    <name type="scientific">Phallusia mammillata</name>
    <dbReference type="NCBI Taxonomy" id="59560"/>
    <lineage>
        <taxon>Eukaryota</taxon>
        <taxon>Metazoa</taxon>
        <taxon>Chordata</taxon>
        <taxon>Tunicata</taxon>
        <taxon>Ascidiacea</taxon>
        <taxon>Phlebobranchia</taxon>
        <taxon>Ascidiidae</taxon>
        <taxon>Phallusia</taxon>
    </lineage>
</organism>
<dbReference type="InterPro" id="IPR036457">
    <property type="entry name" value="PPM-type-like_dom_sf"/>
</dbReference>
<dbReference type="AlphaFoldDB" id="A0A6F9DPD5"/>
<feature type="region of interest" description="Disordered" evidence="2">
    <location>
        <begin position="532"/>
        <end position="561"/>
    </location>
</feature>
<comment type="similarity">
    <text evidence="1">Belongs to the PP2C family.</text>
</comment>
<feature type="domain" description="PPM-type phosphatase" evidence="3">
    <location>
        <begin position="153"/>
        <end position="611"/>
    </location>
</feature>
<evidence type="ECO:0000256" key="1">
    <source>
        <dbReference type="ARBA" id="ARBA00006702"/>
    </source>
</evidence>
<dbReference type="Gene3D" id="3.60.40.10">
    <property type="entry name" value="PPM-type phosphatase domain"/>
    <property type="match status" value="1"/>
</dbReference>
<dbReference type="SMART" id="SM00332">
    <property type="entry name" value="PP2Cc"/>
    <property type="match status" value="1"/>
</dbReference>
<gene>
    <name evidence="4" type="primary">Pp2d1</name>
</gene>
<dbReference type="CDD" id="cd00143">
    <property type="entry name" value="PP2Cc"/>
    <property type="match status" value="1"/>
</dbReference>
<dbReference type="PANTHER" id="PTHR13832:SF837">
    <property type="entry name" value="PROTEIN PHOSPHATASE 2C-LIKE DOMAIN-CONTAINING PROTEIN 1"/>
    <property type="match status" value="1"/>
</dbReference>
<evidence type="ECO:0000313" key="4">
    <source>
        <dbReference type="EMBL" id="CAB3265051.1"/>
    </source>
</evidence>